<dbReference type="EMBL" id="MIKB01000013">
    <property type="protein sequence ID" value="OEG16337.1"/>
    <property type="molecule type" value="Genomic_DNA"/>
</dbReference>
<sequence>MNIRKRDSLVILNSLNGGVVPTRGIQHIMVGRTEEAKQIMTDLDNIKSGLSVVRFFVGSFGSGKSFIQGFIKQLAFNEKFVVASADFSPERRLYGSEGKAVSIYAELIKNLSTATQPEGNALPKIIDRWINECQKEVLNEMGLDFDAIETFEVVKAVEEKIKDVVNQLDEFTGGFEFSRILIQYFTGFLQENVELQRCALKWLRGEYGTRTEAKNDLGLREIIADDNWYNYLKVLSQFIKLIGYSGLVVNFDEAINLYKITHVQTREKNYETILKMYNDILQGNVEGLYITFSGTNEFLEDERRGLYSYGALKRRLEINQYETDEYRDFEQPVIRLTPLKNDEVFILLQRLRDIHAAHYSYETTITENEIKNYMIEMYNLPGAEDFLTVGDIIRRFLGALNILQQNPTFDRETIFVQQIEEEKVKKNKSRFSVSEG</sequence>
<evidence type="ECO:0000313" key="2">
    <source>
        <dbReference type="Proteomes" id="UP000094764"/>
    </source>
</evidence>
<dbReference type="AlphaFoldDB" id="A0A1E5GUJ3"/>
<dbReference type="Proteomes" id="UP000094764">
    <property type="component" value="Unassembled WGS sequence"/>
</dbReference>
<dbReference type="Pfam" id="PF10923">
    <property type="entry name" value="BrxC_BrxD"/>
    <property type="match status" value="1"/>
</dbReference>
<gene>
    <name evidence="1" type="ORF">BCR23_05460</name>
</gene>
<dbReference type="RefSeq" id="WP_069634791.1">
    <property type="nucleotide sequence ID" value="NZ_JXKZ01000015.1"/>
</dbReference>
<reference evidence="2" key="1">
    <citation type="submission" date="2016-09" db="EMBL/GenBank/DDBJ databases">
        <authorList>
            <person name="Gulvik C.A."/>
        </authorList>
    </citation>
    <scope>NUCLEOTIDE SEQUENCE [LARGE SCALE GENOMIC DNA]</scope>
    <source>
        <strain evidence="2">LMG 26306</strain>
    </source>
</reference>
<accession>A0A1E5GUJ3</accession>
<proteinExistence type="predicted"/>
<dbReference type="OrthoDB" id="9772976at2"/>
<dbReference type="InterPro" id="IPR021228">
    <property type="entry name" value="BrxD"/>
</dbReference>
<name>A0A1E5GUJ3_9ENTE</name>
<keyword evidence="2" id="KW-1185">Reference proteome</keyword>
<dbReference type="STRING" id="903983.BCR23_05460"/>
<evidence type="ECO:0000313" key="1">
    <source>
        <dbReference type="EMBL" id="OEG16337.1"/>
    </source>
</evidence>
<organism evidence="1 2">
    <name type="scientific">Enterococcus quebecensis</name>
    <dbReference type="NCBI Taxonomy" id="903983"/>
    <lineage>
        <taxon>Bacteria</taxon>
        <taxon>Bacillati</taxon>
        <taxon>Bacillota</taxon>
        <taxon>Bacilli</taxon>
        <taxon>Lactobacillales</taxon>
        <taxon>Enterococcaceae</taxon>
        <taxon>Enterococcus</taxon>
    </lineage>
</organism>
<comment type="caution">
    <text evidence="1">The sequence shown here is derived from an EMBL/GenBank/DDBJ whole genome shotgun (WGS) entry which is preliminary data.</text>
</comment>
<protein>
    <submittedName>
        <fullName evidence="1">Biotin carboxylase</fullName>
    </submittedName>
</protein>